<dbReference type="EMBL" id="MU267838">
    <property type="protein sequence ID" value="KAH7908215.1"/>
    <property type="molecule type" value="Genomic_DNA"/>
</dbReference>
<name>A0ACB8A594_9AGAM</name>
<keyword evidence="2" id="KW-1185">Reference proteome</keyword>
<accession>A0ACB8A594</accession>
<proteinExistence type="predicted"/>
<protein>
    <submittedName>
        <fullName evidence="1">Uncharacterized protein</fullName>
    </submittedName>
</protein>
<organism evidence="1 2">
    <name type="scientific">Hygrophoropsis aurantiaca</name>
    <dbReference type="NCBI Taxonomy" id="72124"/>
    <lineage>
        <taxon>Eukaryota</taxon>
        <taxon>Fungi</taxon>
        <taxon>Dikarya</taxon>
        <taxon>Basidiomycota</taxon>
        <taxon>Agaricomycotina</taxon>
        <taxon>Agaricomycetes</taxon>
        <taxon>Agaricomycetidae</taxon>
        <taxon>Boletales</taxon>
        <taxon>Coniophorineae</taxon>
        <taxon>Hygrophoropsidaceae</taxon>
        <taxon>Hygrophoropsis</taxon>
    </lineage>
</organism>
<evidence type="ECO:0000313" key="1">
    <source>
        <dbReference type="EMBL" id="KAH7908215.1"/>
    </source>
</evidence>
<reference evidence="1" key="1">
    <citation type="journal article" date="2021" name="New Phytol.">
        <title>Evolutionary innovations through gain and loss of genes in the ectomycorrhizal Boletales.</title>
        <authorList>
            <person name="Wu G."/>
            <person name="Miyauchi S."/>
            <person name="Morin E."/>
            <person name="Kuo A."/>
            <person name="Drula E."/>
            <person name="Varga T."/>
            <person name="Kohler A."/>
            <person name="Feng B."/>
            <person name="Cao Y."/>
            <person name="Lipzen A."/>
            <person name="Daum C."/>
            <person name="Hundley H."/>
            <person name="Pangilinan J."/>
            <person name="Johnson J."/>
            <person name="Barry K."/>
            <person name="LaButti K."/>
            <person name="Ng V."/>
            <person name="Ahrendt S."/>
            <person name="Min B."/>
            <person name="Choi I.G."/>
            <person name="Park H."/>
            <person name="Plett J.M."/>
            <person name="Magnuson J."/>
            <person name="Spatafora J.W."/>
            <person name="Nagy L.G."/>
            <person name="Henrissat B."/>
            <person name="Grigoriev I.V."/>
            <person name="Yang Z.L."/>
            <person name="Xu J."/>
            <person name="Martin F.M."/>
        </authorList>
    </citation>
    <scope>NUCLEOTIDE SEQUENCE</scope>
    <source>
        <strain evidence="1">ATCC 28755</strain>
    </source>
</reference>
<comment type="caution">
    <text evidence="1">The sequence shown here is derived from an EMBL/GenBank/DDBJ whole genome shotgun (WGS) entry which is preliminary data.</text>
</comment>
<evidence type="ECO:0000313" key="2">
    <source>
        <dbReference type="Proteomes" id="UP000790377"/>
    </source>
</evidence>
<feature type="non-terminal residue" evidence="1">
    <location>
        <position position="1"/>
    </location>
</feature>
<gene>
    <name evidence="1" type="ORF">BJ138DRAFT_1103702</name>
</gene>
<sequence length="240" mass="27536">QALGLRNLHDGESENTGENEVRGSRVLWVIVFRKLRVISELGSKEVVKTWWQIVKCHYALWKGGLYHRDISENNLMYYRDKNNIAVGVLNDFDLSSTKQSRQGNERTGTIPFMAVKLLAQTSIAGHCEHLYQHDAESFVWVLTWISLAYDNGERCVANRNLEMLFSLPAIQCGKDKGSFLLTGRHEVAYRPSQQENWTLANKCLQSVTFHMVVPAVLEDEYVYREWLCKNVESHLGISAM</sequence>
<dbReference type="Proteomes" id="UP000790377">
    <property type="component" value="Unassembled WGS sequence"/>
</dbReference>